<dbReference type="Gene3D" id="1.10.10.10">
    <property type="entry name" value="Winged helix-like DNA-binding domain superfamily/Winged helix DNA-binding domain"/>
    <property type="match status" value="1"/>
</dbReference>
<sequence>MKKSGLIENFCMKVEPPVLGQNIVYIVVSGQDIEKIMKQVKLVGLPFVIVPCVGGTTVCGIVVKEDVEQKIELLKNLMNNVRILLIFEAESEEINFNITKTDLEVLRELIDDPRQKIEELSKKTKLSTKTINRILEKFEENESIQFTLVYDPSKIEGYIPYAVLSVVNGEIKTILKNLEKQFGDSFMMIPFLAKNQIVLFLYSENIFQMDAMTEKIRQVDGILSTDLFIPKKINMPKEWMKKSIESLTKTEKLHIMYN</sequence>
<dbReference type="InterPro" id="IPR036388">
    <property type="entry name" value="WH-like_DNA-bd_sf"/>
</dbReference>
<protein>
    <submittedName>
        <fullName evidence="2">Transcriptional regulator AsnC family</fullName>
    </submittedName>
</protein>
<accession>A0A075H9F8</accession>
<dbReference type="PANTHER" id="PTHR43413">
    <property type="entry name" value="TRANSCRIPTIONAL REGULATOR, ASNC FAMILY"/>
    <property type="match status" value="1"/>
</dbReference>
<dbReference type="AlphaFoldDB" id="A0A075H9F8"/>
<organism evidence="2">
    <name type="scientific">uncultured marine thaumarchaeote KM3_49_A08</name>
    <dbReference type="NCBI Taxonomy" id="1456171"/>
    <lineage>
        <taxon>Archaea</taxon>
        <taxon>Nitrososphaerota</taxon>
        <taxon>environmental samples</taxon>
    </lineage>
</organism>
<dbReference type="InterPro" id="IPR036390">
    <property type="entry name" value="WH_DNA-bd_sf"/>
</dbReference>
<name>A0A075H9F8_9ARCH</name>
<evidence type="ECO:0000313" key="2">
    <source>
        <dbReference type="EMBL" id="AIF11082.1"/>
    </source>
</evidence>
<dbReference type="PANTHER" id="PTHR43413:SF8">
    <property type="entry name" value="HTH-TYPE TRANSCRIPTIONAL REGULATOR PTR1"/>
    <property type="match status" value="1"/>
</dbReference>
<dbReference type="InterPro" id="IPR050684">
    <property type="entry name" value="HTH-Siroheme_Decarb"/>
</dbReference>
<reference evidence="2" key="1">
    <citation type="journal article" date="2014" name="Genome Biol. Evol.">
        <title>Pangenome evidence for extensive interdomain horizontal transfer affecting lineage core and shell genes in uncultured planktonic thaumarchaeota and euryarchaeota.</title>
        <authorList>
            <person name="Deschamps P."/>
            <person name="Zivanovic Y."/>
            <person name="Moreira D."/>
            <person name="Rodriguez-Valera F."/>
            <person name="Lopez-Garcia P."/>
        </authorList>
    </citation>
    <scope>NUCLEOTIDE SEQUENCE</scope>
</reference>
<dbReference type="EMBL" id="KF900909">
    <property type="protein sequence ID" value="AIF11082.1"/>
    <property type="molecule type" value="Genomic_DNA"/>
</dbReference>
<proteinExistence type="predicted"/>
<keyword evidence="1" id="KW-0175">Coiled coil</keyword>
<feature type="coiled-coil region" evidence="1">
    <location>
        <begin position="64"/>
        <end position="123"/>
    </location>
</feature>
<evidence type="ECO:0000256" key="1">
    <source>
        <dbReference type="SAM" id="Coils"/>
    </source>
</evidence>
<dbReference type="Pfam" id="PF13412">
    <property type="entry name" value="HTH_24"/>
    <property type="match status" value="1"/>
</dbReference>
<dbReference type="SUPFAM" id="SSF46785">
    <property type="entry name" value="Winged helix' DNA-binding domain"/>
    <property type="match status" value="1"/>
</dbReference>